<proteinExistence type="predicted"/>
<comment type="caution">
    <text evidence="1">The sequence shown here is derived from an EMBL/GenBank/DDBJ whole genome shotgun (WGS) entry which is preliminary data.</text>
</comment>
<protein>
    <submittedName>
        <fullName evidence="1">Uncharacterized protein</fullName>
    </submittedName>
</protein>
<organism evidence="1 2">
    <name type="scientific">Caenorhabditis auriculariae</name>
    <dbReference type="NCBI Taxonomy" id="2777116"/>
    <lineage>
        <taxon>Eukaryota</taxon>
        <taxon>Metazoa</taxon>
        <taxon>Ecdysozoa</taxon>
        <taxon>Nematoda</taxon>
        <taxon>Chromadorea</taxon>
        <taxon>Rhabditida</taxon>
        <taxon>Rhabditina</taxon>
        <taxon>Rhabditomorpha</taxon>
        <taxon>Rhabditoidea</taxon>
        <taxon>Rhabditidae</taxon>
        <taxon>Peloderinae</taxon>
        <taxon>Caenorhabditis</taxon>
    </lineage>
</organism>
<evidence type="ECO:0000313" key="2">
    <source>
        <dbReference type="Proteomes" id="UP000835052"/>
    </source>
</evidence>
<dbReference type="AlphaFoldDB" id="A0A8S1GRZ0"/>
<accession>A0A8S1GRZ0</accession>
<gene>
    <name evidence="1" type="ORF">CAUJ_LOCUS2155</name>
</gene>
<sequence>MTSEKELEALDARIGSFSKYLSDYEEKFEIITDKLLTKHMETGEKCLTAEIYGSAEAREALKSAIARLDEAAVALSVIEEDDRISKQVEVFRGDLSRLRELLCGLAVLQRSKMQVESSDEATFSTSSCS</sequence>
<keyword evidence="2" id="KW-1185">Reference proteome</keyword>
<dbReference type="EMBL" id="CAJGYM010000004">
    <property type="protein sequence ID" value="CAD6186236.1"/>
    <property type="molecule type" value="Genomic_DNA"/>
</dbReference>
<dbReference type="Proteomes" id="UP000835052">
    <property type="component" value="Unassembled WGS sequence"/>
</dbReference>
<reference evidence="1" key="1">
    <citation type="submission" date="2020-10" db="EMBL/GenBank/DDBJ databases">
        <authorList>
            <person name="Kikuchi T."/>
        </authorList>
    </citation>
    <scope>NUCLEOTIDE SEQUENCE</scope>
    <source>
        <strain evidence="1">NKZ352</strain>
    </source>
</reference>
<evidence type="ECO:0000313" key="1">
    <source>
        <dbReference type="EMBL" id="CAD6186236.1"/>
    </source>
</evidence>
<name>A0A8S1GRZ0_9PELO</name>